<dbReference type="PIR" id="F75077">
    <property type="entry name" value="F75077"/>
</dbReference>
<organism evidence="2 4">
    <name type="scientific">Pyrococcus abyssi (strain GE5 / Orsay)</name>
    <dbReference type="NCBI Taxonomy" id="272844"/>
    <lineage>
        <taxon>Archaea</taxon>
        <taxon>Methanobacteriati</taxon>
        <taxon>Methanobacteriota</taxon>
        <taxon>Thermococci</taxon>
        <taxon>Thermococcales</taxon>
        <taxon>Thermococcaceae</taxon>
        <taxon>Pyrococcus</taxon>
    </lineage>
</organism>
<reference evidence="2" key="3">
    <citation type="journal article" date="2001" name="Genome Res.">
        <title>Genome evolution at the genus level: comparison of three complete genomes of hyperthermophilic archaea.</title>
        <authorList>
            <person name="Lecompte O."/>
            <person name="Ripp R."/>
            <person name="Puzos-Barbe V."/>
            <person name="Duprat S."/>
            <person name="Heilig R."/>
            <person name="Dietrich J."/>
            <person name="Thierry J.C."/>
            <person name="Poch O."/>
        </authorList>
    </citation>
    <scope>NUCLEOTIDE SEQUENCE</scope>
    <source>
        <strain evidence="2">Orsay</strain>
    </source>
</reference>
<dbReference type="CDD" id="cd16265">
    <property type="entry name" value="Translation_Factor_II"/>
    <property type="match status" value="1"/>
</dbReference>
<dbReference type="InterPro" id="IPR029459">
    <property type="entry name" value="EFTU-type"/>
</dbReference>
<keyword evidence="4" id="KW-1185">Reference proteome</keyword>
<dbReference type="EMBL" id="AJ248286">
    <property type="protein sequence ID" value="CAB49923.1"/>
    <property type="molecule type" value="Genomic_DNA"/>
</dbReference>
<dbReference type="InterPro" id="IPR016744">
    <property type="entry name" value="UCP019072"/>
</dbReference>
<evidence type="ECO:0000259" key="1">
    <source>
        <dbReference type="Pfam" id="PF14578"/>
    </source>
</evidence>
<dbReference type="EMBL" id="HE613800">
    <property type="protein sequence ID" value="CCE70421.1"/>
    <property type="molecule type" value="Genomic_DNA"/>
</dbReference>
<dbReference type="eggNOG" id="arCOG05813">
    <property type="taxonomic scope" value="Archaea"/>
</dbReference>
<dbReference type="STRING" id="272844.PAB1698"/>
<evidence type="ECO:0007829" key="6">
    <source>
        <dbReference type="PDB" id="7ANU"/>
    </source>
</evidence>
<evidence type="ECO:0000313" key="4">
    <source>
        <dbReference type="Proteomes" id="UP000000810"/>
    </source>
</evidence>
<dbReference type="NCBIfam" id="NF041207">
    <property type="entry name" value="tRNA_bind_PBP11"/>
    <property type="match status" value="1"/>
</dbReference>
<reference evidence="2 4" key="4">
    <citation type="journal article" date="2003" name="Mol. Microbiol.">
        <title>An integrated analysis of the genome of the hyperthermophilic archaeon Pyrococcus abyssi.</title>
        <authorList>
            <person name="Cohen G."/>
            <person name="Barbe V."/>
            <person name="Flament D."/>
            <person name="Galperin M."/>
            <person name="Heilig R."/>
            <person name="Ripp R."/>
            <person name="Lecompte O."/>
            <person name="Prieur D."/>
            <person name="Poch O."/>
            <person name="Quellerou J."/>
            <person name="Thierry J.C."/>
            <person name="Van der Oost J."/>
            <person name="Weissenbach J."/>
            <person name="Zivanovic Y."/>
            <person name="Forterre P."/>
        </authorList>
    </citation>
    <scope>NUCLEOTIDE SEQUENCE [LARGE SCALE GENOMIC DNA]</scope>
    <source>
        <strain evidence="4">GE5 / Orsay</strain>
        <strain evidence="2">Orsay</strain>
    </source>
</reference>
<dbReference type="Pfam" id="PF14578">
    <property type="entry name" value="GTP_EFTU_D4"/>
    <property type="match status" value="1"/>
</dbReference>
<dbReference type="HOGENOM" id="CLU_178227_0_0_2"/>
<reference evidence="2" key="2">
    <citation type="journal article" date="2000" name="J. Mol. Biol.">
        <title>Archaeal homologs of eukaryotic methylation guide small nucleolar RNAs: lessons from the Pyrococcus genomes.</title>
        <authorList>
            <person name="Gaspin C."/>
            <person name="Cavaille J."/>
            <person name="Erauso G."/>
        </authorList>
    </citation>
    <scope>NUCLEOTIDE SEQUENCE</scope>
    <source>
        <strain evidence="2">Orsay</strain>
    </source>
</reference>
<reference evidence="3 5" key="5">
    <citation type="journal article" date="2012" name="Curr. Microbiol.">
        <title>Re-annotation of two hyperthermophilic archaea Pyrococcus abyssi GE5 and Pyrococcus furiosus DSM 3638.</title>
        <authorList>
            <person name="Gao J."/>
            <person name="Wang J."/>
        </authorList>
    </citation>
    <scope>GENOME REANNOTATION</scope>
    <source>
        <strain evidence="3">GE5</strain>
        <strain evidence="5">GE5 / Orsay</strain>
    </source>
</reference>
<feature type="domain" description="Elongation factor Tu-type" evidence="1">
    <location>
        <begin position="19"/>
        <end position="98"/>
    </location>
</feature>
<dbReference type="PIRSF" id="PIRSF019072">
    <property type="entry name" value="UCP019072"/>
    <property type="match status" value="1"/>
</dbReference>
<dbReference type="PATRIC" id="fig|272844.11.peg.1066"/>
<dbReference type="GO" id="GO:0006412">
    <property type="term" value="P:translation"/>
    <property type="evidence" value="ECO:0007669"/>
    <property type="project" value="UniProtKB-KW"/>
</dbReference>
<sequence length="102" mass="11444">MLGFFRRKKKEEEEKITGKPVGKVKVENILIVGFKTVIICEVLEGMVKVGYKVRKGKKVAGIVSMEREHKKVEFAIPGDKIGIMLEKNIGAEKGDILEVFIV</sequence>
<dbReference type="Proteomes" id="UP000009139">
    <property type="component" value="Chromosome"/>
</dbReference>
<evidence type="ECO:0000313" key="3">
    <source>
        <dbReference type="EMBL" id="CCE70421.1"/>
    </source>
</evidence>
<dbReference type="Gene3D" id="2.40.30.10">
    <property type="entry name" value="Translation factors"/>
    <property type="match status" value="1"/>
</dbReference>
<gene>
    <name evidence="2" type="ordered locus">PAB1698</name>
</gene>
<dbReference type="Proteomes" id="UP000000810">
    <property type="component" value="Chromosome"/>
</dbReference>
<protein>
    <recommendedName>
        <fullName evidence="1">Elongation factor Tu-type domain-containing protein</fullName>
    </recommendedName>
</protein>
<name>Q9UZY3_PYRAB</name>
<dbReference type="InterPro" id="IPR009000">
    <property type="entry name" value="Transl_B-barrel_sf"/>
</dbReference>
<evidence type="ECO:0000313" key="5">
    <source>
        <dbReference type="Proteomes" id="UP000009139"/>
    </source>
</evidence>
<keyword evidence="6" id="KW-0002">3D-structure</keyword>
<dbReference type="SUPFAM" id="SSF50447">
    <property type="entry name" value="Translation proteins"/>
    <property type="match status" value="1"/>
</dbReference>
<evidence type="ECO:0000313" key="2">
    <source>
        <dbReference type="EMBL" id="CAB49923.1"/>
    </source>
</evidence>
<reference evidence="6" key="6">
    <citation type="journal article" date="2022" name="Mol. Microbiol.">
        <title>Characterization of a small tRNA-binding protein that interacts with the archaeal proteasome complex.</title>
        <authorList>
            <person name="Hogrel G."/>
            <person name="Marino-Puertas L."/>
            <person name="Laurent S."/>
            <person name="Ibrahim Z."/>
            <person name="Coves J."/>
            <person name="Girard E."/>
            <person name="Gabel F."/>
            <person name="Fenel D."/>
            <person name="Daugeron M.C."/>
            <person name="Clouet-d'Orval B."/>
            <person name="Basta T."/>
            <person name="Flament D."/>
            <person name="Franzetti B."/>
        </authorList>
    </citation>
    <scope>X-RAY CRYSTALLOGRAPHY (1.64 ANGSTROMS) OF 21-102</scope>
</reference>
<dbReference type="SMR" id="Q9UZY3"/>
<dbReference type="KEGG" id="pab:PAB1698"/>
<dbReference type="RefSeq" id="WP_010868131.1">
    <property type="nucleotide sequence ID" value="NC_000868.1"/>
</dbReference>
<accession>Q9UZY3</accession>
<dbReference type="AlphaFoldDB" id="Q9UZY3"/>
<reference evidence="2" key="1">
    <citation type="submission" date="1999-07" db="EMBL/GenBank/DDBJ databases">
        <authorList>
            <person name="Genoscope"/>
        </authorList>
    </citation>
    <scope>NUCLEOTIDE SEQUENCE</scope>
    <source>
        <strain evidence="2">Orsay</strain>
    </source>
</reference>
<proteinExistence type="evidence at protein level"/>
<dbReference type="PDB" id="7ANU">
    <property type="method" value="X-ray"/>
    <property type="resolution" value="1.64 A"/>
    <property type="chains" value="A/B=21-102"/>
</dbReference>
<dbReference type="OrthoDB" id="100256at2157"/>
<dbReference type="GO" id="GO:0005525">
    <property type="term" value="F:GTP binding"/>
    <property type="evidence" value="ECO:0007669"/>
    <property type="project" value="UniProtKB-KW"/>
</dbReference>